<name>A0A1E3PTK5_9ASCO</name>
<evidence type="ECO:0000256" key="2">
    <source>
        <dbReference type="ARBA" id="ARBA00008837"/>
    </source>
</evidence>
<evidence type="ECO:0008006" key="5">
    <source>
        <dbReference type="Google" id="ProtNLM"/>
    </source>
</evidence>
<dbReference type="GO" id="GO:0033588">
    <property type="term" value="C:elongator holoenzyme complex"/>
    <property type="evidence" value="ECO:0007669"/>
    <property type="project" value="InterPro"/>
</dbReference>
<sequence length="271" mass="30296">MTAIGSRGFPINELSFFQVSPSLIPSKGNIILTTSTLEVSPIWLIHHIIQQTINSDNKRKIVLVSLLQDKEFHEKQLRKFGIELKNPKYSSKLQILDNFSNLDLNQNLKCPSSFLTQLARNISSDHADNDGPIVLIENLDFLLTAASVTASDLLYFITDLQFSGASTLLFCNADVPLIMHDQTSSSGQPPIVDEQGQFLFQLLHRSVITISLRPLKTGRADDITGVLRVSNGGKPLNYAKSDLTPSSTDRVLEKEYLYLLNSDTSIRLFYR</sequence>
<protein>
    <recommendedName>
        <fullName evidence="5">Elongator complex protein 6</fullName>
    </recommendedName>
</protein>
<gene>
    <name evidence="3" type="ORF">NADFUDRAFT_49232</name>
</gene>
<comment type="similarity">
    <text evidence="2">Belongs to the ELP6 family.</text>
</comment>
<accession>A0A1E3PTK5</accession>
<evidence type="ECO:0000256" key="1">
    <source>
        <dbReference type="ARBA" id="ARBA00005043"/>
    </source>
</evidence>
<organism evidence="3 4">
    <name type="scientific">Nadsonia fulvescens var. elongata DSM 6958</name>
    <dbReference type="NCBI Taxonomy" id="857566"/>
    <lineage>
        <taxon>Eukaryota</taxon>
        <taxon>Fungi</taxon>
        <taxon>Dikarya</taxon>
        <taxon>Ascomycota</taxon>
        <taxon>Saccharomycotina</taxon>
        <taxon>Dipodascomycetes</taxon>
        <taxon>Dipodascales</taxon>
        <taxon>Dipodascales incertae sedis</taxon>
        <taxon>Nadsonia</taxon>
    </lineage>
</organism>
<dbReference type="AlphaFoldDB" id="A0A1E3PTK5"/>
<dbReference type="EMBL" id="KV454406">
    <property type="protein sequence ID" value="ODQ68594.1"/>
    <property type="molecule type" value="Genomic_DNA"/>
</dbReference>
<evidence type="ECO:0000313" key="4">
    <source>
        <dbReference type="Proteomes" id="UP000095009"/>
    </source>
</evidence>
<dbReference type="GO" id="GO:0002098">
    <property type="term" value="P:tRNA wobble uridine modification"/>
    <property type="evidence" value="ECO:0007669"/>
    <property type="project" value="InterPro"/>
</dbReference>
<reference evidence="3 4" key="1">
    <citation type="journal article" date="2016" name="Proc. Natl. Acad. Sci. U.S.A.">
        <title>Comparative genomics of biotechnologically important yeasts.</title>
        <authorList>
            <person name="Riley R."/>
            <person name="Haridas S."/>
            <person name="Wolfe K.H."/>
            <person name="Lopes M.R."/>
            <person name="Hittinger C.T."/>
            <person name="Goeker M."/>
            <person name="Salamov A.A."/>
            <person name="Wisecaver J.H."/>
            <person name="Long T.M."/>
            <person name="Calvey C.H."/>
            <person name="Aerts A.L."/>
            <person name="Barry K.W."/>
            <person name="Choi C."/>
            <person name="Clum A."/>
            <person name="Coughlan A.Y."/>
            <person name="Deshpande S."/>
            <person name="Douglass A.P."/>
            <person name="Hanson S.J."/>
            <person name="Klenk H.-P."/>
            <person name="LaButti K.M."/>
            <person name="Lapidus A."/>
            <person name="Lindquist E.A."/>
            <person name="Lipzen A.M."/>
            <person name="Meier-Kolthoff J.P."/>
            <person name="Ohm R.A."/>
            <person name="Otillar R.P."/>
            <person name="Pangilinan J.L."/>
            <person name="Peng Y."/>
            <person name="Rokas A."/>
            <person name="Rosa C.A."/>
            <person name="Scheuner C."/>
            <person name="Sibirny A.A."/>
            <person name="Slot J.C."/>
            <person name="Stielow J.B."/>
            <person name="Sun H."/>
            <person name="Kurtzman C.P."/>
            <person name="Blackwell M."/>
            <person name="Grigoriev I.V."/>
            <person name="Jeffries T.W."/>
        </authorList>
    </citation>
    <scope>NUCLEOTIDE SEQUENCE [LARGE SCALE GENOMIC DNA]</scope>
    <source>
        <strain evidence="3 4">DSM 6958</strain>
    </source>
</reference>
<dbReference type="UniPathway" id="UPA00988"/>
<dbReference type="CDD" id="cd19495">
    <property type="entry name" value="Elp6"/>
    <property type="match status" value="1"/>
</dbReference>
<evidence type="ECO:0000313" key="3">
    <source>
        <dbReference type="EMBL" id="ODQ68594.1"/>
    </source>
</evidence>
<dbReference type="Gene3D" id="3.40.50.300">
    <property type="entry name" value="P-loop containing nucleotide triphosphate hydrolases"/>
    <property type="match status" value="1"/>
</dbReference>
<comment type="pathway">
    <text evidence="1">tRNA modification; 5-methoxycarbonylmethyl-2-thiouridine-tRNA biosynthesis.</text>
</comment>
<dbReference type="InterPro" id="IPR018627">
    <property type="entry name" value="ELP6"/>
</dbReference>
<keyword evidence="4" id="KW-1185">Reference proteome</keyword>
<dbReference type="Proteomes" id="UP000095009">
    <property type="component" value="Unassembled WGS sequence"/>
</dbReference>
<dbReference type="InterPro" id="IPR027417">
    <property type="entry name" value="P-loop_NTPase"/>
</dbReference>
<dbReference type="PANTHER" id="PTHR16184:SF6">
    <property type="entry name" value="ELONGATOR COMPLEX PROTEIN 6"/>
    <property type="match status" value="1"/>
</dbReference>
<proteinExistence type="inferred from homology"/>
<dbReference type="OrthoDB" id="9995306at2759"/>
<dbReference type="PANTHER" id="PTHR16184">
    <property type="entry name" value="ELONGATOR COMPLEX PROTEIN 6"/>
    <property type="match status" value="1"/>
</dbReference>